<feature type="chain" id="PRO_5012329490" evidence="4">
    <location>
        <begin position="36"/>
        <end position="128"/>
    </location>
</feature>
<evidence type="ECO:0000256" key="1">
    <source>
        <dbReference type="ARBA" id="ARBA00022460"/>
    </source>
</evidence>
<keyword evidence="6" id="KW-1185">Reference proteome</keyword>
<gene>
    <name evidence="5" type="ORF">KGM_207988</name>
</gene>
<keyword evidence="1 3" id="KW-0193">Cuticle</keyword>
<dbReference type="PROSITE" id="PS51155">
    <property type="entry name" value="CHIT_BIND_RR_2"/>
    <property type="match status" value="1"/>
</dbReference>
<dbReference type="eggNOG" id="ENOG502T7GX">
    <property type="taxonomic scope" value="Eukaryota"/>
</dbReference>
<proteinExistence type="predicted"/>
<sequence length="128" mass="14387">MIKVKGSLLENRLVFLLMPQISSFVALCLLAVVSAAPPYDDVQVVKYDNDNIGIGNYRFLLEQSDGTKQEQYGELKNEGQIGQAVEVRGSYSWIAPDGYKYTVNYVADANGYKSTIDKEERPYKYSSQ</sequence>
<name>A0A212ESN6_DANPL</name>
<evidence type="ECO:0000256" key="3">
    <source>
        <dbReference type="PROSITE-ProRule" id="PRU00497"/>
    </source>
</evidence>
<reference evidence="5 6" key="1">
    <citation type="journal article" date="2011" name="Cell">
        <title>The monarch butterfly genome yields insights into long-distance migration.</title>
        <authorList>
            <person name="Zhan S."/>
            <person name="Merlin C."/>
            <person name="Boore J.L."/>
            <person name="Reppert S.M."/>
        </authorList>
    </citation>
    <scope>NUCLEOTIDE SEQUENCE [LARGE SCALE GENOMIC DNA]</scope>
    <source>
        <strain evidence="5">F-2</strain>
    </source>
</reference>
<dbReference type="GO" id="GO:0008010">
    <property type="term" value="F:structural constituent of chitin-based larval cuticle"/>
    <property type="evidence" value="ECO:0007669"/>
    <property type="project" value="TreeGrafter"/>
</dbReference>
<dbReference type="Pfam" id="PF00379">
    <property type="entry name" value="Chitin_bind_4"/>
    <property type="match status" value="1"/>
</dbReference>
<dbReference type="EMBL" id="AGBW02012745">
    <property type="protein sequence ID" value="OWR44508.1"/>
    <property type="molecule type" value="Genomic_DNA"/>
</dbReference>
<dbReference type="PANTHER" id="PTHR10380">
    <property type="entry name" value="CUTICLE PROTEIN"/>
    <property type="match status" value="1"/>
</dbReference>
<dbReference type="GO" id="GO:0062129">
    <property type="term" value="C:chitin-based extracellular matrix"/>
    <property type="evidence" value="ECO:0007669"/>
    <property type="project" value="TreeGrafter"/>
</dbReference>
<feature type="signal peptide" evidence="4">
    <location>
        <begin position="1"/>
        <end position="35"/>
    </location>
</feature>
<protein>
    <submittedName>
        <fullName evidence="5">Cuticular protein RR-1 motif 27</fullName>
    </submittedName>
</protein>
<dbReference type="AlphaFoldDB" id="A0A212ESN6"/>
<dbReference type="InterPro" id="IPR000618">
    <property type="entry name" value="Insect_cuticle"/>
</dbReference>
<dbReference type="InterPro" id="IPR050468">
    <property type="entry name" value="Cuticle_Struct_Prot"/>
</dbReference>
<comment type="caution">
    <text evidence="5">The sequence shown here is derived from an EMBL/GenBank/DDBJ whole genome shotgun (WGS) entry which is preliminary data.</text>
</comment>
<dbReference type="FunCoup" id="A0A212ESN6">
    <property type="interactions" value="35"/>
</dbReference>
<organism evidence="5 6">
    <name type="scientific">Danaus plexippus plexippus</name>
    <dbReference type="NCBI Taxonomy" id="278856"/>
    <lineage>
        <taxon>Eukaryota</taxon>
        <taxon>Metazoa</taxon>
        <taxon>Ecdysozoa</taxon>
        <taxon>Arthropoda</taxon>
        <taxon>Hexapoda</taxon>
        <taxon>Insecta</taxon>
        <taxon>Pterygota</taxon>
        <taxon>Neoptera</taxon>
        <taxon>Endopterygota</taxon>
        <taxon>Lepidoptera</taxon>
        <taxon>Glossata</taxon>
        <taxon>Ditrysia</taxon>
        <taxon>Papilionoidea</taxon>
        <taxon>Nymphalidae</taxon>
        <taxon>Danainae</taxon>
        <taxon>Danaini</taxon>
        <taxon>Danaina</taxon>
        <taxon>Danaus</taxon>
        <taxon>Danaus</taxon>
    </lineage>
</organism>
<keyword evidence="2 4" id="KW-0732">Signal</keyword>
<evidence type="ECO:0000256" key="2">
    <source>
        <dbReference type="ARBA" id="ARBA00022729"/>
    </source>
</evidence>
<dbReference type="KEGG" id="dpl:KGM_207988"/>
<evidence type="ECO:0000313" key="5">
    <source>
        <dbReference type="EMBL" id="OWR44508.1"/>
    </source>
</evidence>
<evidence type="ECO:0000256" key="4">
    <source>
        <dbReference type="SAM" id="SignalP"/>
    </source>
</evidence>
<dbReference type="PRINTS" id="PR00947">
    <property type="entry name" value="CUTICLE"/>
</dbReference>
<evidence type="ECO:0000313" key="6">
    <source>
        <dbReference type="Proteomes" id="UP000007151"/>
    </source>
</evidence>
<accession>A0A212ESN6</accession>
<dbReference type="InParanoid" id="A0A212ESN6"/>
<dbReference type="Proteomes" id="UP000007151">
    <property type="component" value="Unassembled WGS sequence"/>
</dbReference>
<dbReference type="PANTHER" id="PTHR10380:SF173">
    <property type="entry name" value="CUTICULAR PROTEIN 47EF, ISOFORM C-RELATED"/>
    <property type="match status" value="1"/>
</dbReference>